<dbReference type="PANTHER" id="PTHR22749:SF6">
    <property type="entry name" value="RIBOFLAVIN KINASE"/>
    <property type="match status" value="1"/>
</dbReference>
<evidence type="ECO:0000256" key="10">
    <source>
        <dbReference type="ARBA" id="ARBA00022695"/>
    </source>
</evidence>
<feature type="domain" description="Riboflavin kinase" evidence="16">
    <location>
        <begin position="182"/>
        <end position="307"/>
    </location>
</feature>
<accession>A0A3B0S8R4</accession>
<evidence type="ECO:0000256" key="13">
    <source>
        <dbReference type="ARBA" id="ARBA00022827"/>
    </source>
</evidence>
<comment type="pathway">
    <text evidence="2">Cofactor biosynthesis; FMN biosynthesis; FMN from riboflavin (ATP route): step 1/1.</text>
</comment>
<dbReference type="InterPro" id="IPR023468">
    <property type="entry name" value="Riboflavin_kinase"/>
</dbReference>
<evidence type="ECO:0000256" key="4">
    <source>
        <dbReference type="ARBA" id="ARBA00012105"/>
    </source>
</evidence>
<dbReference type="Pfam" id="PF01687">
    <property type="entry name" value="Flavokinase"/>
    <property type="match status" value="1"/>
</dbReference>
<keyword evidence="11" id="KW-0547">Nucleotide-binding</keyword>
<comment type="pathway">
    <text evidence="1">Cofactor biosynthesis; FAD biosynthesis; FAD from FMN: step 1/1.</text>
</comment>
<dbReference type="CDD" id="cd02064">
    <property type="entry name" value="FAD_synthetase_N"/>
    <property type="match status" value="1"/>
</dbReference>
<dbReference type="Gene3D" id="2.40.30.30">
    <property type="entry name" value="Riboflavin kinase-like"/>
    <property type="match status" value="1"/>
</dbReference>
<dbReference type="PIRSF" id="PIRSF004491">
    <property type="entry name" value="FAD_Synth"/>
    <property type="match status" value="1"/>
</dbReference>
<evidence type="ECO:0000256" key="15">
    <source>
        <dbReference type="ARBA" id="ARBA00023268"/>
    </source>
</evidence>
<evidence type="ECO:0000256" key="2">
    <source>
        <dbReference type="ARBA" id="ARBA00005201"/>
    </source>
</evidence>
<dbReference type="AlphaFoldDB" id="A0A3B0S8R4"/>
<evidence type="ECO:0000256" key="11">
    <source>
        <dbReference type="ARBA" id="ARBA00022741"/>
    </source>
</evidence>
<proteinExistence type="inferred from homology"/>
<keyword evidence="12 17" id="KW-0418">Kinase</keyword>
<dbReference type="InterPro" id="IPR023465">
    <property type="entry name" value="Riboflavin_kinase_dom_sf"/>
</dbReference>
<dbReference type="NCBIfam" id="NF004160">
    <property type="entry name" value="PRK05627.1-3"/>
    <property type="match status" value="1"/>
</dbReference>
<dbReference type="EC" id="2.7.1.26" evidence="4"/>
<dbReference type="Pfam" id="PF06574">
    <property type="entry name" value="FAD_syn"/>
    <property type="match status" value="1"/>
</dbReference>
<dbReference type="SMART" id="SM00904">
    <property type="entry name" value="Flavokinase"/>
    <property type="match status" value="1"/>
</dbReference>
<evidence type="ECO:0000256" key="8">
    <source>
        <dbReference type="ARBA" id="ARBA00022643"/>
    </source>
</evidence>
<dbReference type="GO" id="GO:0009398">
    <property type="term" value="P:FMN biosynthetic process"/>
    <property type="evidence" value="ECO:0007669"/>
    <property type="project" value="UniProtKB-UniPathway"/>
</dbReference>
<dbReference type="GO" id="GO:0005524">
    <property type="term" value="F:ATP binding"/>
    <property type="evidence" value="ECO:0007669"/>
    <property type="project" value="UniProtKB-KW"/>
</dbReference>
<dbReference type="InterPro" id="IPR015865">
    <property type="entry name" value="Riboflavin_kinase_bac/euk"/>
</dbReference>
<protein>
    <recommendedName>
        <fullName evidence="6">Bifunctional riboflavin kinase/FMN adenylyltransferase</fullName>
        <ecNumber evidence="4">2.7.1.26</ecNumber>
        <ecNumber evidence="5">2.7.7.2</ecNumber>
    </recommendedName>
</protein>
<gene>
    <name evidence="17" type="ORF">MNBD_ALPHA06-1144</name>
</gene>
<dbReference type="FunFam" id="3.40.50.620:FF:000021">
    <property type="entry name" value="Riboflavin biosynthesis protein"/>
    <property type="match status" value="1"/>
</dbReference>
<dbReference type="GO" id="GO:0008531">
    <property type="term" value="F:riboflavin kinase activity"/>
    <property type="evidence" value="ECO:0007669"/>
    <property type="project" value="UniProtKB-EC"/>
</dbReference>
<evidence type="ECO:0000256" key="9">
    <source>
        <dbReference type="ARBA" id="ARBA00022679"/>
    </source>
</evidence>
<dbReference type="EMBL" id="UOEE01000127">
    <property type="protein sequence ID" value="VAV91565.1"/>
    <property type="molecule type" value="Genomic_DNA"/>
</dbReference>
<dbReference type="Gene3D" id="3.40.50.620">
    <property type="entry name" value="HUPs"/>
    <property type="match status" value="1"/>
</dbReference>
<evidence type="ECO:0000313" key="17">
    <source>
        <dbReference type="EMBL" id="VAV91565.1"/>
    </source>
</evidence>
<dbReference type="UniPathway" id="UPA00277">
    <property type="reaction ID" value="UER00407"/>
</dbReference>
<keyword evidence="7" id="KW-0285">Flavoprotein</keyword>
<dbReference type="SUPFAM" id="SSF52374">
    <property type="entry name" value="Nucleotidylyl transferase"/>
    <property type="match status" value="1"/>
</dbReference>
<organism evidence="17">
    <name type="scientific">hydrothermal vent metagenome</name>
    <dbReference type="NCBI Taxonomy" id="652676"/>
    <lineage>
        <taxon>unclassified sequences</taxon>
        <taxon>metagenomes</taxon>
        <taxon>ecological metagenomes</taxon>
    </lineage>
</organism>
<reference evidence="17" key="1">
    <citation type="submission" date="2018-06" db="EMBL/GenBank/DDBJ databases">
        <authorList>
            <person name="Zhirakovskaya E."/>
        </authorList>
    </citation>
    <scope>NUCLEOTIDE SEQUENCE</scope>
</reference>
<evidence type="ECO:0000256" key="1">
    <source>
        <dbReference type="ARBA" id="ARBA00004726"/>
    </source>
</evidence>
<keyword evidence="14" id="KW-0067">ATP-binding</keyword>
<dbReference type="InterPro" id="IPR002606">
    <property type="entry name" value="Riboflavin_kinase_bac"/>
</dbReference>
<dbReference type="GO" id="GO:0003919">
    <property type="term" value="F:FMN adenylyltransferase activity"/>
    <property type="evidence" value="ECO:0007669"/>
    <property type="project" value="UniProtKB-EC"/>
</dbReference>
<dbReference type="NCBIfam" id="TIGR00083">
    <property type="entry name" value="ribF"/>
    <property type="match status" value="1"/>
</dbReference>
<dbReference type="GO" id="GO:0009231">
    <property type="term" value="P:riboflavin biosynthetic process"/>
    <property type="evidence" value="ECO:0007669"/>
    <property type="project" value="InterPro"/>
</dbReference>
<dbReference type="GO" id="GO:0006747">
    <property type="term" value="P:FAD biosynthetic process"/>
    <property type="evidence" value="ECO:0007669"/>
    <property type="project" value="UniProtKB-UniPathway"/>
</dbReference>
<dbReference type="EC" id="2.7.7.2" evidence="5"/>
<dbReference type="SUPFAM" id="SSF82114">
    <property type="entry name" value="Riboflavin kinase-like"/>
    <property type="match status" value="1"/>
</dbReference>
<dbReference type="UniPathway" id="UPA00276">
    <property type="reaction ID" value="UER00406"/>
</dbReference>
<evidence type="ECO:0000256" key="3">
    <source>
        <dbReference type="ARBA" id="ARBA00010214"/>
    </source>
</evidence>
<evidence type="ECO:0000256" key="12">
    <source>
        <dbReference type="ARBA" id="ARBA00022777"/>
    </source>
</evidence>
<keyword evidence="8" id="KW-0288">FMN</keyword>
<keyword evidence="9 17" id="KW-0808">Transferase</keyword>
<dbReference type="PANTHER" id="PTHR22749">
    <property type="entry name" value="RIBOFLAVIN KINASE/FMN ADENYLYLTRANSFERASE"/>
    <property type="match status" value="1"/>
</dbReference>
<evidence type="ECO:0000259" key="16">
    <source>
        <dbReference type="SMART" id="SM00904"/>
    </source>
</evidence>
<evidence type="ECO:0000256" key="7">
    <source>
        <dbReference type="ARBA" id="ARBA00022630"/>
    </source>
</evidence>
<keyword evidence="15" id="KW-0511">Multifunctional enzyme</keyword>
<dbReference type="InterPro" id="IPR015864">
    <property type="entry name" value="FAD_synthase"/>
</dbReference>
<evidence type="ECO:0000256" key="5">
    <source>
        <dbReference type="ARBA" id="ARBA00012393"/>
    </source>
</evidence>
<evidence type="ECO:0000256" key="14">
    <source>
        <dbReference type="ARBA" id="ARBA00022840"/>
    </source>
</evidence>
<name>A0A3B0S8R4_9ZZZZ</name>
<sequence>MRTIDQFTALPDAARGLSIALGNFDGVHKGHVQVIRSAAKAASAKKCDLGVAVFHPHPKQFFMPSSAPSNLQSAAGRARSIQNLGAKVFYQLPFDRAMSLMSDADFAQKVLHEGLGITHVSVGENYRFGRDRVGTATSLQALGQQFGFSVDAVPLAGGEQRYSSTRVREALQAGDCETASSILGRLWSVEGRVEFGQQRGRTIGVPTANLSLAEYIRPRFGVYAAFAQIEGEGPVLPGVVNIGTRPTLEGKEERLEMHLFDFTGDLYGRMLDVSLLHFLRDEKKFDGLDQLKNQIGQDIKKAQKLTHAYLQVDPTGSS</sequence>
<dbReference type="InterPro" id="IPR014729">
    <property type="entry name" value="Rossmann-like_a/b/a_fold"/>
</dbReference>
<keyword evidence="13" id="KW-0274">FAD</keyword>
<comment type="similarity">
    <text evidence="3">Belongs to the RibF family.</text>
</comment>
<keyword evidence="10 17" id="KW-0548">Nucleotidyltransferase</keyword>
<evidence type="ECO:0000256" key="6">
    <source>
        <dbReference type="ARBA" id="ARBA00018483"/>
    </source>
</evidence>